<evidence type="ECO:0000256" key="2">
    <source>
        <dbReference type="ARBA" id="ARBA00022723"/>
    </source>
</evidence>
<keyword evidence="8 9" id="KW-0464">Manganese</keyword>
<dbReference type="GO" id="GO:0046872">
    <property type="term" value="F:metal ion binding"/>
    <property type="evidence" value="ECO:0007669"/>
    <property type="project" value="UniProtKB-KW"/>
</dbReference>
<organism evidence="11 12">
    <name type="scientific">Mucilaginibacter paludis DSM 18603</name>
    <dbReference type="NCBI Taxonomy" id="714943"/>
    <lineage>
        <taxon>Bacteria</taxon>
        <taxon>Pseudomonadati</taxon>
        <taxon>Bacteroidota</taxon>
        <taxon>Sphingobacteriia</taxon>
        <taxon>Sphingobacteriales</taxon>
        <taxon>Sphingobacteriaceae</taxon>
        <taxon>Mucilaginibacter</taxon>
    </lineage>
</organism>
<dbReference type="PANTHER" id="PTHR37168:SF1">
    <property type="entry name" value="CRISPR-ASSOCIATED EXONUCLEASE CAS4"/>
    <property type="match status" value="1"/>
</dbReference>
<evidence type="ECO:0000256" key="8">
    <source>
        <dbReference type="ARBA" id="ARBA00023211"/>
    </source>
</evidence>
<evidence type="ECO:0000256" key="7">
    <source>
        <dbReference type="ARBA" id="ARBA00023118"/>
    </source>
</evidence>
<dbReference type="eggNOG" id="COG1468">
    <property type="taxonomic scope" value="Bacteria"/>
</dbReference>
<evidence type="ECO:0000256" key="6">
    <source>
        <dbReference type="ARBA" id="ARBA00023014"/>
    </source>
</evidence>
<keyword evidence="3 9" id="KW-0378">Hydrolase</keyword>
<dbReference type="HOGENOM" id="CLU_133784_0_0_10"/>
<gene>
    <name evidence="11" type="ORF">Mucpa_6528</name>
</gene>
<keyword evidence="1 9" id="KW-0540">Nuclease</keyword>
<evidence type="ECO:0000256" key="5">
    <source>
        <dbReference type="ARBA" id="ARBA00023004"/>
    </source>
</evidence>
<dbReference type="RefSeq" id="WP_008512435.1">
    <property type="nucleotide sequence ID" value="NZ_CM001403.1"/>
</dbReference>
<keyword evidence="7 9" id="KW-0051">Antiviral defense</keyword>
<comment type="function">
    <text evidence="9">CRISPR (clustered regularly interspaced short palindromic repeat) is an adaptive immune system that provides protection against mobile genetic elements (viruses, transposable elements and conjugative plasmids). CRISPR clusters contain sequences complementary to antecedent mobile elements and target invading nucleic acids. CRISPR clusters are transcribed and processed into CRISPR RNA (crRNA).</text>
</comment>
<evidence type="ECO:0000256" key="3">
    <source>
        <dbReference type="ARBA" id="ARBA00022801"/>
    </source>
</evidence>
<dbReference type="EMBL" id="CM001403">
    <property type="protein sequence ID" value="EHQ30581.1"/>
    <property type="molecule type" value="Genomic_DNA"/>
</dbReference>
<sequence length="170" mass="19800">MHITATYINLYHVCHRELWLHANGIRMEHTSETVAEGKLIGETTYTNRAEKYTEIEVDGIKIDFYDARNKIVHEVKKSDKVENAHIAQVKYYIYKLQKQGIEGVTGIIEYPKLRQRETVNLEPADYAAIAGWEQSIKQIITGEQCPPLLRKPICKQCSYFDFCYIQEDNE</sequence>
<dbReference type="Gene3D" id="3.90.320.10">
    <property type="match status" value="1"/>
</dbReference>
<reference evidence="11" key="1">
    <citation type="submission" date="2011-09" db="EMBL/GenBank/DDBJ databases">
        <title>The permanent draft genome of Mucilaginibacter paludis DSM 18603.</title>
        <authorList>
            <consortium name="US DOE Joint Genome Institute (JGI-PGF)"/>
            <person name="Lucas S."/>
            <person name="Han J."/>
            <person name="Lapidus A."/>
            <person name="Bruce D."/>
            <person name="Goodwin L."/>
            <person name="Pitluck S."/>
            <person name="Peters L."/>
            <person name="Kyrpides N."/>
            <person name="Mavromatis K."/>
            <person name="Ivanova N."/>
            <person name="Mikhailova N."/>
            <person name="Held B."/>
            <person name="Detter J.C."/>
            <person name="Tapia R."/>
            <person name="Han C."/>
            <person name="Land M."/>
            <person name="Hauser L."/>
            <person name="Markowitz V."/>
            <person name="Cheng J.-F."/>
            <person name="Hugenholtz P."/>
            <person name="Woyke T."/>
            <person name="Wu D."/>
            <person name="Tindall B."/>
            <person name="Brambilla E."/>
            <person name="Klenk H.-P."/>
            <person name="Eisen J.A."/>
        </authorList>
    </citation>
    <scope>NUCLEOTIDE SEQUENCE [LARGE SCALE GENOMIC DNA]</scope>
    <source>
        <strain evidence="11">DSM 18603</strain>
    </source>
</reference>
<dbReference type="AlphaFoldDB" id="H1YB55"/>
<comment type="cofactor">
    <cofactor evidence="9">
        <name>Mg(2+)</name>
        <dbReference type="ChEBI" id="CHEBI:18420"/>
    </cofactor>
    <cofactor evidence="9">
        <name>Mn(2+)</name>
        <dbReference type="ChEBI" id="CHEBI:29035"/>
    </cofactor>
    <text evidence="9">Mg(2+) or Mn(2+) required for ssDNA cleavage activity.</text>
</comment>
<accession>H1YB55</accession>
<keyword evidence="12" id="KW-1185">Reference proteome</keyword>
<dbReference type="InterPro" id="IPR011604">
    <property type="entry name" value="PDDEXK-like_dom_sf"/>
</dbReference>
<protein>
    <recommendedName>
        <fullName evidence="9">CRISPR-associated exonuclease Cas4</fullName>
        <ecNumber evidence="9">3.1.12.1</ecNumber>
    </recommendedName>
</protein>
<dbReference type="GO" id="GO:0051607">
    <property type="term" value="P:defense response to virus"/>
    <property type="evidence" value="ECO:0007669"/>
    <property type="project" value="UniProtKB-KW"/>
</dbReference>
<keyword evidence="5 9" id="KW-0408">Iron</keyword>
<keyword evidence="4 9" id="KW-0269">Exonuclease</keyword>
<dbReference type="Proteomes" id="UP000002774">
    <property type="component" value="Chromosome"/>
</dbReference>
<dbReference type="GO" id="GO:0004527">
    <property type="term" value="F:exonuclease activity"/>
    <property type="evidence" value="ECO:0007669"/>
    <property type="project" value="UniProtKB-KW"/>
</dbReference>
<dbReference type="EC" id="3.1.12.1" evidence="9"/>
<dbReference type="OrthoDB" id="9794720at2"/>
<evidence type="ECO:0000259" key="10">
    <source>
        <dbReference type="Pfam" id="PF01930"/>
    </source>
</evidence>
<proteinExistence type="inferred from homology"/>
<evidence type="ECO:0000256" key="9">
    <source>
        <dbReference type="RuleBase" id="RU365022"/>
    </source>
</evidence>
<dbReference type="NCBIfam" id="TIGR00372">
    <property type="entry name" value="cas4"/>
    <property type="match status" value="1"/>
</dbReference>
<name>H1YB55_9SPHI</name>
<dbReference type="InterPro" id="IPR022765">
    <property type="entry name" value="Dna2/Cas4_DUF83"/>
</dbReference>
<evidence type="ECO:0000256" key="4">
    <source>
        <dbReference type="ARBA" id="ARBA00022839"/>
    </source>
</evidence>
<evidence type="ECO:0000256" key="1">
    <source>
        <dbReference type="ARBA" id="ARBA00022722"/>
    </source>
</evidence>
<keyword evidence="6 9" id="KW-0411">Iron-sulfur</keyword>
<comment type="similarity">
    <text evidence="9">Belongs to the CRISPR-associated exonuclease Cas4 family.</text>
</comment>
<dbReference type="GO" id="GO:0051536">
    <property type="term" value="F:iron-sulfur cluster binding"/>
    <property type="evidence" value="ECO:0007669"/>
    <property type="project" value="UniProtKB-KW"/>
</dbReference>
<dbReference type="Pfam" id="PF01930">
    <property type="entry name" value="Cas_Cas4"/>
    <property type="match status" value="1"/>
</dbReference>
<comment type="cofactor">
    <cofactor evidence="9">
        <name>iron-sulfur cluster</name>
        <dbReference type="ChEBI" id="CHEBI:30408"/>
    </cofactor>
</comment>
<keyword evidence="2 9" id="KW-0479">Metal-binding</keyword>
<evidence type="ECO:0000313" key="12">
    <source>
        <dbReference type="Proteomes" id="UP000002774"/>
    </source>
</evidence>
<evidence type="ECO:0000313" key="11">
    <source>
        <dbReference type="EMBL" id="EHQ30581.1"/>
    </source>
</evidence>
<dbReference type="STRING" id="714943.Mucpa_6528"/>
<dbReference type="PANTHER" id="PTHR37168">
    <property type="entry name" value="CRISPR-ASSOCIATED EXONUCLEASE CAS4"/>
    <property type="match status" value="1"/>
</dbReference>
<dbReference type="InterPro" id="IPR013343">
    <property type="entry name" value="CRISPR-assoc_prot_Cas4"/>
</dbReference>
<feature type="domain" description="DUF83" evidence="10">
    <location>
        <begin position="5"/>
        <end position="165"/>
    </location>
</feature>